<dbReference type="PANTHER" id="PTHR21231">
    <property type="entry name" value="XPA-BINDING PROTEIN 1-RELATED"/>
    <property type="match status" value="1"/>
</dbReference>
<evidence type="ECO:0000256" key="4">
    <source>
        <dbReference type="ARBA" id="ARBA00023134"/>
    </source>
</evidence>
<dbReference type="HOGENOM" id="CLU_037460_0_2_1"/>
<evidence type="ECO:0000256" key="2">
    <source>
        <dbReference type="ARBA" id="ARBA00022741"/>
    </source>
</evidence>
<dbReference type="OrthoDB" id="5839at2759"/>
<dbReference type="EMBL" id="JMKJ01000166">
    <property type="protein sequence ID" value="KGG51913.1"/>
    <property type="molecule type" value="Genomic_DNA"/>
</dbReference>
<evidence type="ECO:0000313" key="6">
    <source>
        <dbReference type="EMBL" id="KGG51913.1"/>
    </source>
</evidence>
<organism evidence="6 7">
    <name type="scientific">Mitosporidium daphniae</name>
    <dbReference type="NCBI Taxonomy" id="1485682"/>
    <lineage>
        <taxon>Eukaryota</taxon>
        <taxon>Fungi</taxon>
        <taxon>Fungi incertae sedis</taxon>
        <taxon>Microsporidia</taxon>
        <taxon>Mitosporidium</taxon>
    </lineage>
</organism>
<keyword evidence="3 5" id="KW-0378">Hydrolase</keyword>
<dbReference type="GeneID" id="25259228"/>
<dbReference type="Proteomes" id="UP000029725">
    <property type="component" value="Unassembled WGS sequence"/>
</dbReference>
<comment type="subunit">
    <text evidence="5">Binds to RNA polymerase II (RNAPII).</text>
</comment>
<evidence type="ECO:0000256" key="5">
    <source>
        <dbReference type="RuleBase" id="RU365059"/>
    </source>
</evidence>
<keyword evidence="7" id="KW-1185">Reference proteome</keyword>
<dbReference type="InterPro" id="IPR027417">
    <property type="entry name" value="P-loop_NTPase"/>
</dbReference>
<evidence type="ECO:0000256" key="1">
    <source>
        <dbReference type="ARBA" id="ARBA00005290"/>
    </source>
</evidence>
<dbReference type="GO" id="GO:0005737">
    <property type="term" value="C:cytoplasm"/>
    <property type="evidence" value="ECO:0007669"/>
    <property type="project" value="TreeGrafter"/>
</dbReference>
<dbReference type="GO" id="GO:0003924">
    <property type="term" value="F:GTPase activity"/>
    <property type="evidence" value="ECO:0007669"/>
    <property type="project" value="TreeGrafter"/>
</dbReference>
<keyword evidence="2 5" id="KW-0547">Nucleotide-binding</keyword>
<dbReference type="InterPro" id="IPR004130">
    <property type="entry name" value="Gpn"/>
</dbReference>
<evidence type="ECO:0000256" key="3">
    <source>
        <dbReference type="ARBA" id="ARBA00022801"/>
    </source>
</evidence>
<dbReference type="VEuPathDB" id="MicrosporidiaDB:DI09_24p340"/>
<dbReference type="SUPFAM" id="SSF52540">
    <property type="entry name" value="P-loop containing nucleoside triphosphate hydrolases"/>
    <property type="match status" value="1"/>
</dbReference>
<sequence>MPFGQIVIGPAGAGKSTFCTGMQQLLQSLGRKCHVINLDPGSMMFPPVEDAPARYTPAVDVTEICSQWDLMGRLSIGPNAALVEAMRMLVAPPNCTWFLSRLKSIITQNEKDVEEDGEVPYFIFDFPGQAELITNEPYLFQLILLLEKSLQFRLVAICLVDATTAIFTKERLVSSKLLCLTAMASIELPFINAFSKTDLLTPSEKENLALEREDPGLDKICNDFDPDFGPDSGTSTEINAADSKAPDCFIESNVMRKTTTRKSQHRLWYLLEELVEDMPYLHHMLVAVEDKDSMLRILRAADRANGYVFGGLTQGNDCIMGISAQAL</sequence>
<reference evidence="6 7" key="1">
    <citation type="submission" date="2014-04" db="EMBL/GenBank/DDBJ databases">
        <title>A new species of microsporidia sheds light on the evolution of extreme parasitism.</title>
        <authorList>
            <person name="Haag K.L."/>
            <person name="James T.Y."/>
            <person name="Larsson R."/>
            <person name="Schaer T.M."/>
            <person name="Refardt D."/>
            <person name="Pombert J.-F."/>
            <person name="Ebert D."/>
        </authorList>
    </citation>
    <scope>NUCLEOTIDE SEQUENCE [LARGE SCALE GENOMIC DNA]</scope>
    <source>
        <strain evidence="6 7">UGP3</strain>
        <tissue evidence="6">Spores</tissue>
    </source>
</reference>
<evidence type="ECO:0000313" key="7">
    <source>
        <dbReference type="Proteomes" id="UP000029725"/>
    </source>
</evidence>
<gene>
    <name evidence="6" type="ORF">DI09_24p340</name>
</gene>
<comment type="similarity">
    <text evidence="1 5">Belongs to the GPN-loop GTPase family.</text>
</comment>
<dbReference type="AlphaFoldDB" id="A0A098VS95"/>
<accession>A0A098VS95</accession>
<name>A0A098VS95_9MICR</name>
<dbReference type="RefSeq" id="XP_013238340.1">
    <property type="nucleotide sequence ID" value="XM_013382886.1"/>
</dbReference>
<protein>
    <recommendedName>
        <fullName evidence="5">GPN-loop GTPase 2</fullName>
    </recommendedName>
</protein>
<comment type="function">
    <text evidence="5">Small GTPase required for proper localization of RNA polymerase II and III (RNAPII and RNAPIII). May act at an RNAP assembly step prior to nuclear import.</text>
</comment>
<comment type="caution">
    <text evidence="6">The sequence shown here is derived from an EMBL/GenBank/DDBJ whole genome shotgun (WGS) entry which is preliminary data.</text>
</comment>
<dbReference type="Gene3D" id="3.40.50.300">
    <property type="entry name" value="P-loop containing nucleotide triphosphate hydrolases"/>
    <property type="match status" value="1"/>
</dbReference>
<keyword evidence="4 5" id="KW-0342">GTP-binding</keyword>
<dbReference type="Pfam" id="PF03029">
    <property type="entry name" value="ATP_bind_1"/>
    <property type="match status" value="1"/>
</dbReference>
<dbReference type="GO" id="GO:0005525">
    <property type="term" value="F:GTP binding"/>
    <property type="evidence" value="ECO:0007669"/>
    <property type="project" value="UniProtKB-KW"/>
</dbReference>
<dbReference type="PANTHER" id="PTHR21231:SF3">
    <property type="entry name" value="GPN-LOOP GTPASE 2"/>
    <property type="match status" value="1"/>
</dbReference>
<proteinExistence type="inferred from homology"/>